<sequence>MKKVYVEIYEVVWREATRTETKVWCSKQFQRVFFTNKAAQEFRTTLLDEGLSPDYVRLDIHKLPVLSEEVIYEHGN</sequence>
<evidence type="ECO:0000313" key="1">
    <source>
        <dbReference type="EMBL" id="CAB4144584.1"/>
    </source>
</evidence>
<accession>A0A6J5MDC2</accession>
<reference evidence="1" key="1">
    <citation type="submission" date="2020-04" db="EMBL/GenBank/DDBJ databases">
        <authorList>
            <person name="Chiriac C."/>
            <person name="Salcher M."/>
            <person name="Ghai R."/>
            <person name="Kavagutti S V."/>
        </authorList>
    </citation>
    <scope>NUCLEOTIDE SEQUENCE</scope>
</reference>
<organism evidence="1">
    <name type="scientific">uncultured Caudovirales phage</name>
    <dbReference type="NCBI Taxonomy" id="2100421"/>
    <lineage>
        <taxon>Viruses</taxon>
        <taxon>Duplodnaviria</taxon>
        <taxon>Heunggongvirae</taxon>
        <taxon>Uroviricota</taxon>
        <taxon>Caudoviricetes</taxon>
        <taxon>Peduoviridae</taxon>
        <taxon>Maltschvirus</taxon>
        <taxon>Maltschvirus maltsch</taxon>
    </lineage>
</organism>
<dbReference type="EMBL" id="LR796435">
    <property type="protein sequence ID" value="CAB4144584.1"/>
    <property type="molecule type" value="Genomic_DNA"/>
</dbReference>
<proteinExistence type="predicted"/>
<name>A0A6J5MDC2_9CAUD</name>
<gene>
    <name evidence="1" type="ORF">UFOVP457_53</name>
</gene>
<protein>
    <submittedName>
        <fullName evidence="1">Uncharacterized protein</fullName>
    </submittedName>
</protein>